<evidence type="ECO:0000313" key="2">
    <source>
        <dbReference type="Proteomes" id="UP000197068"/>
    </source>
</evidence>
<keyword evidence="2" id="KW-1185">Reference proteome</keyword>
<dbReference type="Proteomes" id="UP000197068">
    <property type="component" value="Unassembled WGS sequence"/>
</dbReference>
<protein>
    <submittedName>
        <fullName evidence="1">Uncharacterized protein</fullName>
    </submittedName>
</protein>
<comment type="caution">
    <text evidence="1">The sequence shown here is derived from an EMBL/GenBank/DDBJ whole genome shotgun (WGS) entry which is preliminary data.</text>
</comment>
<dbReference type="EMBL" id="BDQM01000039">
    <property type="protein sequence ID" value="GAW97631.1"/>
    <property type="molecule type" value="Genomic_DNA"/>
</dbReference>
<name>A0ABQ0N0W9_9GAMM</name>
<reference evidence="1 2" key="1">
    <citation type="submission" date="2017-06" db="EMBL/GenBank/DDBJ databases">
        <title>Whole Genome Sequences of Colwellia marinimaniae MTCD1.</title>
        <authorList>
            <person name="Kusumoto H."/>
            <person name="Inoue M."/>
            <person name="Tanikawa K."/>
            <person name="Maeji H."/>
            <person name="Cameron J.H."/>
            <person name="Bartlett D.H."/>
        </authorList>
    </citation>
    <scope>NUCLEOTIDE SEQUENCE [LARGE SCALE GENOMIC DNA]</scope>
    <source>
        <strain evidence="1 2">MTCD1</strain>
    </source>
</reference>
<sequence>MNTVWAFHTEQKVILKRVADENNDCLFVI</sequence>
<gene>
    <name evidence="1" type="ORF">MTCD1_03269</name>
</gene>
<proteinExistence type="predicted"/>
<accession>A0ABQ0N0W9</accession>
<organism evidence="1 2">
    <name type="scientific">Colwellia marinimaniae</name>
    <dbReference type="NCBI Taxonomy" id="1513592"/>
    <lineage>
        <taxon>Bacteria</taxon>
        <taxon>Pseudomonadati</taxon>
        <taxon>Pseudomonadota</taxon>
        <taxon>Gammaproteobacteria</taxon>
        <taxon>Alteromonadales</taxon>
        <taxon>Colwelliaceae</taxon>
        <taxon>Colwellia</taxon>
    </lineage>
</organism>
<evidence type="ECO:0000313" key="1">
    <source>
        <dbReference type="EMBL" id="GAW97631.1"/>
    </source>
</evidence>